<reference evidence="1 2" key="1">
    <citation type="journal article" date="2014" name="Nat. Commun.">
        <title>Multiple recent horizontal transfers of a large genomic region in cheese making fungi.</title>
        <authorList>
            <person name="Cheeseman K."/>
            <person name="Ropars J."/>
            <person name="Renault P."/>
            <person name="Dupont J."/>
            <person name="Gouzy J."/>
            <person name="Branca A."/>
            <person name="Abraham A.L."/>
            <person name="Ceppi M."/>
            <person name="Conseiller E."/>
            <person name="Debuchy R."/>
            <person name="Malagnac F."/>
            <person name="Goarin A."/>
            <person name="Silar P."/>
            <person name="Lacoste S."/>
            <person name="Sallet E."/>
            <person name="Bensimon A."/>
            <person name="Giraud T."/>
            <person name="Brygoo Y."/>
        </authorList>
    </citation>
    <scope>NUCLEOTIDE SEQUENCE [LARGE SCALE GENOMIC DNA]</scope>
    <source>
        <strain evidence="2">FM 013</strain>
    </source>
</reference>
<dbReference type="Gene3D" id="3.40.50.720">
    <property type="entry name" value="NAD(P)-binding Rossmann-like Domain"/>
    <property type="match status" value="1"/>
</dbReference>
<evidence type="ECO:0000313" key="2">
    <source>
        <dbReference type="Proteomes" id="UP000053732"/>
    </source>
</evidence>
<dbReference type="SUPFAM" id="SSF51735">
    <property type="entry name" value="NAD(P)-binding Rossmann-fold domains"/>
    <property type="match status" value="1"/>
</dbReference>
<sequence>MNICLLALHSSHSNIEMSAIEQLLEKFKDIVILVPSLYSLSPSWHSIVVPDLDGKVEEHVETTSSMSYGRLDFYFASADLLKKAWNIIEKTAEEIRNDSGTIYQRFGLGGDQTYDYNRSAAPEEIATVAVFLASDLAMAINGQIIVADSGKSVAASEDTFTGPVLPISPFIL</sequence>
<name>A0A0G4NUK6_PENC3</name>
<dbReference type="Proteomes" id="UP000053732">
    <property type="component" value="Unassembled WGS sequence"/>
</dbReference>
<keyword evidence="2" id="KW-1185">Reference proteome</keyword>
<dbReference type="InterPro" id="IPR002347">
    <property type="entry name" value="SDR_fam"/>
</dbReference>
<proteinExistence type="predicted"/>
<dbReference type="EMBL" id="HG793134">
    <property type="protein sequence ID" value="CRL17644.1"/>
    <property type="molecule type" value="Genomic_DNA"/>
</dbReference>
<dbReference type="InterPro" id="IPR036291">
    <property type="entry name" value="NAD(P)-bd_dom_sf"/>
</dbReference>
<evidence type="ECO:0000313" key="1">
    <source>
        <dbReference type="EMBL" id="CRL17644.1"/>
    </source>
</evidence>
<protein>
    <submittedName>
        <fullName evidence="1">Short-chain dehydrogenase/reductase SDR</fullName>
    </submittedName>
</protein>
<gene>
    <name evidence="1" type="ORF">PCAMFM013_S001g000604</name>
</gene>
<dbReference type="STRING" id="1429867.A0A0G4NUK6"/>
<dbReference type="Pfam" id="PF13561">
    <property type="entry name" value="adh_short_C2"/>
    <property type="match status" value="1"/>
</dbReference>
<organism evidence="1 2">
    <name type="scientific">Penicillium camemberti (strain FM 013)</name>
    <dbReference type="NCBI Taxonomy" id="1429867"/>
    <lineage>
        <taxon>Eukaryota</taxon>
        <taxon>Fungi</taxon>
        <taxon>Dikarya</taxon>
        <taxon>Ascomycota</taxon>
        <taxon>Pezizomycotina</taxon>
        <taxon>Eurotiomycetes</taxon>
        <taxon>Eurotiomycetidae</taxon>
        <taxon>Eurotiales</taxon>
        <taxon>Aspergillaceae</taxon>
        <taxon>Penicillium</taxon>
    </lineage>
</organism>
<dbReference type="AlphaFoldDB" id="A0A0G4NUK6"/>
<accession>A0A0G4NUK6</accession>